<keyword evidence="1" id="KW-0677">Repeat</keyword>
<protein>
    <submittedName>
        <fullName evidence="3">Uncharacterized protein</fullName>
    </submittedName>
</protein>
<feature type="compositionally biased region" description="Acidic residues" evidence="2">
    <location>
        <begin position="525"/>
        <end position="539"/>
    </location>
</feature>
<keyword evidence="4" id="KW-1185">Reference proteome</keyword>
<feature type="compositionally biased region" description="Gly residues" evidence="2">
    <location>
        <begin position="795"/>
        <end position="808"/>
    </location>
</feature>
<sequence length="864" mass="96816">MLPSSLVDLTLARINSSNLCNPRTVQRGSRYLQTAALKLKPSEQHVSNPRRYDGALRNKPKLQEGGLKVRQPSRDSNAISELSRRVQELEKVAEEHKAILDPPAYTEEQLMTIYEDLLSNPESAEPQVQEELEENVEENDLAAIIRLDERFMASVEETAPLPTESLSNMLRRMTVQHRPQKVKAEDLPAEPYRRVLTNIQRVLGDIRAMQGPESSSLSPGLLSISEWDSLLRTALRANDPRAAHLTLTLMQSTGLEATEERINTILSHFVHQGNPTDFEKFLKHYTQSPSPAQRHLHIKAHLNSTPLSTYPTSALTTLHTYENQNTPAPQKTYSKLIHRLLMAQNSTSQAQAWDLYAHMRYVAHPTPDVVIYTQMIRACASYYTASRPAEPERALDLWEEMTVEQGLEPTTGAWNAIILACARSGRKVYVAEAFRLAKQMLDSSRDAYGNPAFYPDVQTFCALLEGAKRVGDLARARWILAEMIGDKRGGGGVKPNEWVMVHVFHAYASYQVPFKRSMARIVEAEDEPSATTTEEEEDAQALPPIPQSSTPLFTHIPPQTHQEVTHEVDILFARILEETGTRINYASDALHAPIPTLKFDEVRIGVKLLNAYLAVHYKHSSLEKARDLWGRLWGELGVEKSARTYVEAIERCVNAKTDEREVALDWAHELMHEWTEGGLESTGYADARIKERMHIAYIKVLSLTHNLPLALTHLRHFVSLYPPSSIRSSSSSSSLTTKPPHRSTRISLQGTRPLVRLSGPAEVPDDSVPPFITFDDLELLHHRLVSAVGAGTGAGSGVGAGAGAGTGVGRERKEEGKRWEEEAIGYIKYVAKAYEWALRVRRDEGVRARARVVEEAREDEEDVD</sequence>
<evidence type="ECO:0000313" key="4">
    <source>
        <dbReference type="Proteomes" id="UP001465976"/>
    </source>
</evidence>
<name>A0ABR3F7H1_9AGAR</name>
<evidence type="ECO:0000256" key="2">
    <source>
        <dbReference type="SAM" id="MobiDB-lite"/>
    </source>
</evidence>
<gene>
    <name evidence="3" type="ORF">V5O48_010771</name>
</gene>
<reference evidence="3 4" key="1">
    <citation type="submission" date="2024-02" db="EMBL/GenBank/DDBJ databases">
        <title>A draft genome for the cacao thread blight pathogen Marasmius crinis-equi.</title>
        <authorList>
            <person name="Cohen S.P."/>
            <person name="Baruah I.K."/>
            <person name="Amoako-Attah I."/>
            <person name="Bukari Y."/>
            <person name="Meinhardt L.W."/>
            <person name="Bailey B.A."/>
        </authorList>
    </citation>
    <scope>NUCLEOTIDE SEQUENCE [LARGE SCALE GENOMIC DNA]</scope>
    <source>
        <strain evidence="3 4">GH-76</strain>
    </source>
</reference>
<dbReference type="PANTHER" id="PTHR47447:SF17">
    <property type="entry name" value="OS12G0638900 PROTEIN"/>
    <property type="match status" value="1"/>
</dbReference>
<feature type="compositionally biased region" description="Low complexity" evidence="2">
    <location>
        <begin position="724"/>
        <end position="734"/>
    </location>
</feature>
<dbReference type="PANTHER" id="PTHR47447">
    <property type="entry name" value="OS03G0856100 PROTEIN"/>
    <property type="match status" value="1"/>
</dbReference>
<feature type="region of interest" description="Disordered" evidence="2">
    <location>
        <begin position="525"/>
        <end position="553"/>
    </location>
</feature>
<feature type="region of interest" description="Disordered" evidence="2">
    <location>
        <begin position="723"/>
        <end position="751"/>
    </location>
</feature>
<dbReference type="EMBL" id="JBAHYK010000805">
    <property type="protein sequence ID" value="KAL0571191.1"/>
    <property type="molecule type" value="Genomic_DNA"/>
</dbReference>
<comment type="caution">
    <text evidence="3">The sequence shown here is derived from an EMBL/GenBank/DDBJ whole genome shotgun (WGS) entry which is preliminary data.</text>
</comment>
<dbReference type="Gene3D" id="1.25.40.10">
    <property type="entry name" value="Tetratricopeptide repeat domain"/>
    <property type="match status" value="1"/>
</dbReference>
<evidence type="ECO:0000313" key="3">
    <source>
        <dbReference type="EMBL" id="KAL0571191.1"/>
    </source>
</evidence>
<dbReference type="InterPro" id="IPR011990">
    <property type="entry name" value="TPR-like_helical_dom_sf"/>
</dbReference>
<evidence type="ECO:0000256" key="1">
    <source>
        <dbReference type="ARBA" id="ARBA00022737"/>
    </source>
</evidence>
<organism evidence="3 4">
    <name type="scientific">Marasmius crinis-equi</name>
    <dbReference type="NCBI Taxonomy" id="585013"/>
    <lineage>
        <taxon>Eukaryota</taxon>
        <taxon>Fungi</taxon>
        <taxon>Dikarya</taxon>
        <taxon>Basidiomycota</taxon>
        <taxon>Agaricomycotina</taxon>
        <taxon>Agaricomycetes</taxon>
        <taxon>Agaricomycetidae</taxon>
        <taxon>Agaricales</taxon>
        <taxon>Marasmiineae</taxon>
        <taxon>Marasmiaceae</taxon>
        <taxon>Marasmius</taxon>
    </lineage>
</organism>
<proteinExistence type="predicted"/>
<feature type="region of interest" description="Disordered" evidence="2">
    <location>
        <begin position="795"/>
        <end position="816"/>
    </location>
</feature>
<dbReference type="Proteomes" id="UP001465976">
    <property type="component" value="Unassembled WGS sequence"/>
</dbReference>
<accession>A0ABR3F7H1</accession>